<gene>
    <name evidence="2" type="ORF">GCM10011383_43560</name>
</gene>
<protein>
    <recommendedName>
        <fullName evidence="4">Conjugal transfer protein TraD</fullName>
    </recommendedName>
</protein>
<evidence type="ECO:0000313" key="2">
    <source>
        <dbReference type="EMBL" id="GGF27215.1"/>
    </source>
</evidence>
<organism evidence="2 3">
    <name type="scientific">Hymenobacter cavernae</name>
    <dbReference type="NCBI Taxonomy" id="2044852"/>
    <lineage>
        <taxon>Bacteria</taxon>
        <taxon>Pseudomonadati</taxon>
        <taxon>Bacteroidota</taxon>
        <taxon>Cytophagia</taxon>
        <taxon>Cytophagales</taxon>
        <taxon>Hymenobacteraceae</taxon>
        <taxon>Hymenobacter</taxon>
    </lineage>
</organism>
<dbReference type="Proteomes" id="UP000632273">
    <property type="component" value="Unassembled WGS sequence"/>
</dbReference>
<comment type="caution">
    <text evidence="2">The sequence shown here is derived from an EMBL/GenBank/DDBJ whole genome shotgun (WGS) entry which is preliminary data.</text>
</comment>
<keyword evidence="1" id="KW-0812">Transmembrane</keyword>
<keyword evidence="1" id="KW-1133">Transmembrane helix</keyword>
<proteinExistence type="predicted"/>
<keyword evidence="3" id="KW-1185">Reference proteome</keyword>
<keyword evidence="1" id="KW-0472">Membrane</keyword>
<feature type="transmembrane region" description="Helical" evidence="1">
    <location>
        <begin position="6"/>
        <end position="30"/>
    </location>
</feature>
<dbReference type="RefSeq" id="WP_188816213.1">
    <property type="nucleotide sequence ID" value="NZ_BMHT01000011.1"/>
</dbReference>
<name>A0ABQ1UX03_9BACT</name>
<evidence type="ECO:0008006" key="4">
    <source>
        <dbReference type="Google" id="ProtNLM"/>
    </source>
</evidence>
<sequence>MFKMISWPQFLGAVAVLLVLYYVFVVVVYYRTELLGLMKGKGRAVGDESLAPTPASVLGKVPLVSKAAAIVLPKQEAPAAAQQVNEQEPAEVVQETTTSLEAKEADEIKENDLDISIESNNDETIISGNSVPNQERGEELEEFEHDYTVGVAQLSDYFDRAAEGEITQEQLVEEIPALENTEVLMAFYKKSSKSAQQLTSTLYADVVEPAVS</sequence>
<dbReference type="EMBL" id="BMHT01000011">
    <property type="protein sequence ID" value="GGF27215.1"/>
    <property type="molecule type" value="Genomic_DNA"/>
</dbReference>
<evidence type="ECO:0000313" key="3">
    <source>
        <dbReference type="Proteomes" id="UP000632273"/>
    </source>
</evidence>
<accession>A0ABQ1UX03</accession>
<evidence type="ECO:0000256" key="1">
    <source>
        <dbReference type="SAM" id="Phobius"/>
    </source>
</evidence>
<reference evidence="3" key="1">
    <citation type="journal article" date="2019" name="Int. J. Syst. Evol. Microbiol.">
        <title>The Global Catalogue of Microorganisms (GCM) 10K type strain sequencing project: providing services to taxonomists for standard genome sequencing and annotation.</title>
        <authorList>
            <consortium name="The Broad Institute Genomics Platform"/>
            <consortium name="The Broad Institute Genome Sequencing Center for Infectious Disease"/>
            <person name="Wu L."/>
            <person name="Ma J."/>
        </authorList>
    </citation>
    <scope>NUCLEOTIDE SEQUENCE [LARGE SCALE GENOMIC DNA]</scope>
    <source>
        <strain evidence="3">CGMCC 1.15197</strain>
    </source>
</reference>